<evidence type="ECO:0000256" key="1">
    <source>
        <dbReference type="ARBA" id="ARBA00022723"/>
    </source>
</evidence>
<dbReference type="PANTHER" id="PTHR35848:SF9">
    <property type="entry name" value="SLL1358 PROTEIN"/>
    <property type="match status" value="1"/>
</dbReference>
<accession>A0A285UJZ1</accession>
<keyword evidence="1" id="KW-0479">Metal-binding</keyword>
<reference evidence="3 4" key="1">
    <citation type="submission" date="2017-08" db="EMBL/GenBank/DDBJ databases">
        <authorList>
            <person name="de Groot N.N."/>
        </authorList>
    </citation>
    <scope>NUCLEOTIDE SEQUENCE [LARGE SCALE GENOMIC DNA]</scope>
    <source>
        <strain evidence="3 4">JC85</strain>
    </source>
</reference>
<dbReference type="SMART" id="SM00835">
    <property type="entry name" value="Cupin_1"/>
    <property type="match status" value="1"/>
</dbReference>
<evidence type="ECO:0000313" key="3">
    <source>
        <dbReference type="EMBL" id="SOC42234.1"/>
    </source>
</evidence>
<dbReference type="Pfam" id="PF00190">
    <property type="entry name" value="Cupin_1"/>
    <property type="match status" value="1"/>
</dbReference>
<dbReference type="Gene3D" id="2.60.120.10">
    <property type="entry name" value="Jelly Rolls"/>
    <property type="match status" value="1"/>
</dbReference>
<dbReference type="InterPro" id="IPR051610">
    <property type="entry name" value="GPI/OXD"/>
</dbReference>
<feature type="domain" description="Cupin type-1" evidence="2">
    <location>
        <begin position="3"/>
        <end position="134"/>
    </location>
</feature>
<keyword evidence="4" id="KW-1185">Reference proteome</keyword>
<gene>
    <name evidence="3" type="ORF">SAMN05892877_109268</name>
</gene>
<proteinExistence type="predicted"/>
<dbReference type="Proteomes" id="UP000219167">
    <property type="component" value="Unassembled WGS sequence"/>
</dbReference>
<dbReference type="EMBL" id="OBQD01000009">
    <property type="protein sequence ID" value="SOC42234.1"/>
    <property type="molecule type" value="Genomic_DNA"/>
</dbReference>
<organism evidence="3 4">
    <name type="scientific">Rhizobium subbaraonis</name>
    <dbReference type="NCBI Taxonomy" id="908946"/>
    <lineage>
        <taxon>Bacteria</taxon>
        <taxon>Pseudomonadati</taxon>
        <taxon>Pseudomonadota</taxon>
        <taxon>Alphaproteobacteria</taxon>
        <taxon>Hyphomicrobiales</taxon>
        <taxon>Rhizobiaceae</taxon>
        <taxon>Rhizobium/Agrobacterium group</taxon>
        <taxon>Rhizobium</taxon>
    </lineage>
</organism>
<dbReference type="PANTHER" id="PTHR35848">
    <property type="entry name" value="OXALATE-BINDING PROTEIN"/>
    <property type="match status" value="1"/>
</dbReference>
<dbReference type="InterPro" id="IPR006045">
    <property type="entry name" value="Cupin_1"/>
</dbReference>
<evidence type="ECO:0000259" key="2">
    <source>
        <dbReference type="SMART" id="SM00835"/>
    </source>
</evidence>
<dbReference type="InterPro" id="IPR011051">
    <property type="entry name" value="RmlC_Cupin_sf"/>
</dbReference>
<sequence length="148" mass="16557">MKVAGGQVRIVDCSVFPAASTIAAALVEVEPGGLRELHWHPNNDEWQYFLEGQGRMTAFTSSGKARTFDFQAGDVGYVPFATGHYIENTGKEPLRFLEMFKSAYFADISLNQWMALSPQRMVQQNLNLDDATMANLRKDKQVIVPGRQ</sequence>
<dbReference type="InterPro" id="IPR014710">
    <property type="entry name" value="RmlC-like_jellyroll"/>
</dbReference>
<name>A0A285UJZ1_9HYPH</name>
<dbReference type="AlphaFoldDB" id="A0A285UJZ1"/>
<evidence type="ECO:0000313" key="4">
    <source>
        <dbReference type="Proteomes" id="UP000219167"/>
    </source>
</evidence>
<dbReference type="CDD" id="cd20305">
    <property type="entry name" value="cupin_OxDC_C"/>
    <property type="match status" value="1"/>
</dbReference>
<dbReference type="SUPFAM" id="SSF51182">
    <property type="entry name" value="RmlC-like cupins"/>
    <property type="match status" value="1"/>
</dbReference>
<protein>
    <submittedName>
        <fullName evidence="3">Oxalate decarboxylase family bicupin protein</fullName>
    </submittedName>
</protein>
<dbReference type="GO" id="GO:0046872">
    <property type="term" value="F:metal ion binding"/>
    <property type="evidence" value="ECO:0007669"/>
    <property type="project" value="UniProtKB-KW"/>
</dbReference>